<organism evidence="5 6">
    <name type="scientific">Jaapia argillacea MUCL 33604</name>
    <dbReference type="NCBI Taxonomy" id="933084"/>
    <lineage>
        <taxon>Eukaryota</taxon>
        <taxon>Fungi</taxon>
        <taxon>Dikarya</taxon>
        <taxon>Basidiomycota</taxon>
        <taxon>Agaricomycotina</taxon>
        <taxon>Agaricomycetes</taxon>
        <taxon>Agaricomycetidae</taxon>
        <taxon>Jaapiales</taxon>
        <taxon>Jaapiaceae</taxon>
        <taxon>Jaapia</taxon>
    </lineage>
</organism>
<evidence type="ECO:0000313" key="5">
    <source>
        <dbReference type="EMBL" id="KDQ50415.1"/>
    </source>
</evidence>
<dbReference type="SUPFAM" id="SSF49313">
    <property type="entry name" value="Cadherin-like"/>
    <property type="match status" value="2"/>
</dbReference>
<feature type="region of interest" description="Disordered" evidence="1">
    <location>
        <begin position="652"/>
        <end position="745"/>
    </location>
</feature>
<feature type="domain" description="Dystroglycan-type cadherin-like" evidence="4">
    <location>
        <begin position="151"/>
        <end position="245"/>
    </location>
</feature>
<dbReference type="HOGENOM" id="CLU_012975_0_0_1"/>
<dbReference type="InParanoid" id="A0A067P9E5"/>
<evidence type="ECO:0000256" key="1">
    <source>
        <dbReference type="SAM" id="MobiDB-lite"/>
    </source>
</evidence>
<dbReference type="Proteomes" id="UP000027265">
    <property type="component" value="Unassembled WGS sequence"/>
</dbReference>
<feature type="domain" description="Dystroglycan-type cadherin-like" evidence="4">
    <location>
        <begin position="19"/>
        <end position="116"/>
    </location>
</feature>
<reference evidence="6" key="1">
    <citation type="journal article" date="2014" name="Proc. Natl. Acad. Sci. U.S.A.">
        <title>Extensive sampling of basidiomycete genomes demonstrates inadequacy of the white-rot/brown-rot paradigm for wood decay fungi.</title>
        <authorList>
            <person name="Riley R."/>
            <person name="Salamov A.A."/>
            <person name="Brown D.W."/>
            <person name="Nagy L.G."/>
            <person name="Floudas D."/>
            <person name="Held B.W."/>
            <person name="Levasseur A."/>
            <person name="Lombard V."/>
            <person name="Morin E."/>
            <person name="Otillar R."/>
            <person name="Lindquist E.A."/>
            <person name="Sun H."/>
            <person name="LaButti K.M."/>
            <person name="Schmutz J."/>
            <person name="Jabbour D."/>
            <person name="Luo H."/>
            <person name="Baker S.E."/>
            <person name="Pisabarro A.G."/>
            <person name="Walton J.D."/>
            <person name="Blanchette R.A."/>
            <person name="Henrissat B."/>
            <person name="Martin F."/>
            <person name="Cullen D."/>
            <person name="Hibbett D.S."/>
            <person name="Grigoriev I.V."/>
        </authorList>
    </citation>
    <scope>NUCLEOTIDE SEQUENCE [LARGE SCALE GENOMIC DNA]</scope>
    <source>
        <strain evidence="6">MUCL 33604</strain>
    </source>
</reference>
<dbReference type="STRING" id="933084.A0A067P9E5"/>
<dbReference type="EMBL" id="KL197760">
    <property type="protein sequence ID" value="KDQ50415.1"/>
    <property type="molecule type" value="Genomic_DNA"/>
</dbReference>
<feature type="compositionally biased region" description="Low complexity" evidence="1">
    <location>
        <begin position="880"/>
        <end position="892"/>
    </location>
</feature>
<feature type="signal peptide" evidence="3">
    <location>
        <begin position="1"/>
        <end position="15"/>
    </location>
</feature>
<dbReference type="AlphaFoldDB" id="A0A067P9E5"/>
<feature type="region of interest" description="Disordered" evidence="1">
    <location>
        <begin position="582"/>
        <end position="606"/>
    </location>
</feature>
<evidence type="ECO:0000313" key="6">
    <source>
        <dbReference type="Proteomes" id="UP000027265"/>
    </source>
</evidence>
<dbReference type="SMART" id="SM00736">
    <property type="entry name" value="CADG"/>
    <property type="match status" value="2"/>
</dbReference>
<feature type="compositionally biased region" description="Basic and acidic residues" evidence="1">
    <location>
        <begin position="723"/>
        <end position="737"/>
    </location>
</feature>
<accession>A0A067P9E5</accession>
<dbReference type="GO" id="GO:0016020">
    <property type="term" value="C:membrane"/>
    <property type="evidence" value="ECO:0007669"/>
    <property type="project" value="InterPro"/>
</dbReference>
<gene>
    <name evidence="5" type="ORF">JAAARDRAFT_211733</name>
</gene>
<dbReference type="Pfam" id="PF05345">
    <property type="entry name" value="He_PIG"/>
    <property type="match status" value="2"/>
</dbReference>
<feature type="transmembrane region" description="Helical" evidence="2">
    <location>
        <begin position="474"/>
        <end position="498"/>
    </location>
</feature>
<keyword evidence="2" id="KW-0812">Transmembrane</keyword>
<keyword evidence="3" id="KW-0732">Signal</keyword>
<keyword evidence="2" id="KW-1133">Transmembrane helix</keyword>
<sequence length="1000" mass="108240">MIVTLLSLLIGFATASSISVVNPLEDQLPLIARIDVPYRWSFADSTFESSQNSSLTYSAASLPKWLTLDSLSRTFQGTPSAQDEGSPEVTVTAHDLVSGDSASSDVTLCVTSFPAPTLNLPIQSQFQNANPSLSSVFLVSPSSALGPGTPTLRIPHAWSFSIGLQYDTFSSDHSLYYDALQMDGSPLPPWLDFDSHTVTFNGYTPSSSVNTTQRFSIALHASDQAGYSAASLPFDIVVASHELSASTSSLPTINITASTPFMVSLASPADFSGILVDGNPIQPNEITNLVIDPSQSKWLAYDATNRALSGQPLDGSSQGPVLPVTLTTYFNQTIHTNLSLAIVPSYFSSSTLNPVLLQPGGNLDFNLVQYFSNASLSGQTDDVNLTASFSPDEASHYLTFDPQSAHLKGSLPANDSDDNLIFNYDHITTTFTAYSHVTHSTSHTTLSISLSTESYKHDHDAHTPGLSDAAHRKLMIALVIVFAVLGGIVLLGVILAGFRKWARVDDGVVDGGESMRGFNEVDRKWYRGEGHAEQKVGDEQQEQDMEMGYGAQGFPKDVSLNREPTIDPVSFTPLRDRYADVAHSTPRRPAIPREPSLPFSHRSSVPSSNLVTKGQFFGKLKETARNVSDRYKRVRASVRRKPLVISKPSLIGSPRNSMVPADRSLHPLNDVQSRGYDPDDVMPLHTSPSSSTRETGTTGTRSIPHRRADFTPVTKPAHTYRPGFDRRRSEVHGDRPGSTDSIATYASHEAQAVVETASRARSVKSVSGVSANGHPGGLGQSPAMSISMALSATDSAKLVEFTKAKVPQPSPGASKNHGPKRIASQKVKVVEDDGGEDEDDLSMGARYVEALGEETPRLPFPRGGGGDDSRSANRTHPRSDVSFSLSRDSSASQPGRNDSSAEMMFLPGKQLRFKVKISLSNTIRRLEPRMLTSEGDWVAVPSFLNMDTKGNGDETVGFRGYFGEGDLGHYVIGVFAFPENQCVGRIGFRVQHKRLERERL</sequence>
<feature type="chain" id="PRO_5013130737" description="Dystroglycan-type cadherin-like domain-containing protein" evidence="3">
    <location>
        <begin position="16"/>
        <end position="1000"/>
    </location>
</feature>
<dbReference type="InterPro" id="IPR013783">
    <property type="entry name" value="Ig-like_fold"/>
</dbReference>
<dbReference type="InterPro" id="IPR015919">
    <property type="entry name" value="Cadherin-like_sf"/>
</dbReference>
<keyword evidence="6" id="KW-1185">Reference proteome</keyword>
<feature type="compositionally biased region" description="Acidic residues" evidence="1">
    <location>
        <begin position="832"/>
        <end position="841"/>
    </location>
</feature>
<keyword evidence="2" id="KW-0472">Membrane</keyword>
<dbReference type="Gene3D" id="2.60.40.10">
    <property type="entry name" value="Immunoglobulins"/>
    <property type="match status" value="2"/>
</dbReference>
<name>A0A067P9E5_9AGAM</name>
<dbReference type="GO" id="GO:0005509">
    <property type="term" value="F:calcium ion binding"/>
    <property type="evidence" value="ECO:0007669"/>
    <property type="project" value="InterPro"/>
</dbReference>
<feature type="compositionally biased region" description="Low complexity" evidence="1">
    <location>
        <begin position="686"/>
        <end position="702"/>
    </location>
</feature>
<evidence type="ECO:0000256" key="3">
    <source>
        <dbReference type="SAM" id="SignalP"/>
    </source>
</evidence>
<protein>
    <recommendedName>
        <fullName evidence="4">Dystroglycan-type cadherin-like domain-containing protein</fullName>
    </recommendedName>
</protein>
<dbReference type="OrthoDB" id="414243at2759"/>
<evidence type="ECO:0000259" key="4">
    <source>
        <dbReference type="SMART" id="SM00736"/>
    </source>
</evidence>
<dbReference type="InterPro" id="IPR006644">
    <property type="entry name" value="Cadg"/>
</dbReference>
<evidence type="ECO:0000256" key="2">
    <source>
        <dbReference type="SAM" id="Phobius"/>
    </source>
</evidence>
<proteinExistence type="predicted"/>
<feature type="region of interest" description="Disordered" evidence="1">
    <location>
        <begin position="804"/>
        <end position="903"/>
    </location>
</feature>